<proteinExistence type="predicted"/>
<name>A0ACB8A0M7_9AGAM</name>
<keyword evidence="2" id="KW-1185">Reference proteome</keyword>
<evidence type="ECO:0000313" key="1">
    <source>
        <dbReference type="EMBL" id="KAH7906671.1"/>
    </source>
</evidence>
<dbReference type="Proteomes" id="UP000790377">
    <property type="component" value="Unassembled WGS sequence"/>
</dbReference>
<reference evidence="1" key="1">
    <citation type="journal article" date="2021" name="New Phytol.">
        <title>Evolutionary innovations through gain and loss of genes in the ectomycorrhizal Boletales.</title>
        <authorList>
            <person name="Wu G."/>
            <person name="Miyauchi S."/>
            <person name="Morin E."/>
            <person name="Kuo A."/>
            <person name="Drula E."/>
            <person name="Varga T."/>
            <person name="Kohler A."/>
            <person name="Feng B."/>
            <person name="Cao Y."/>
            <person name="Lipzen A."/>
            <person name="Daum C."/>
            <person name="Hundley H."/>
            <person name="Pangilinan J."/>
            <person name="Johnson J."/>
            <person name="Barry K."/>
            <person name="LaButti K."/>
            <person name="Ng V."/>
            <person name="Ahrendt S."/>
            <person name="Min B."/>
            <person name="Choi I.G."/>
            <person name="Park H."/>
            <person name="Plett J.M."/>
            <person name="Magnuson J."/>
            <person name="Spatafora J.W."/>
            <person name="Nagy L.G."/>
            <person name="Henrissat B."/>
            <person name="Grigoriev I.V."/>
            <person name="Yang Z.L."/>
            <person name="Xu J."/>
            <person name="Martin F.M."/>
        </authorList>
    </citation>
    <scope>NUCLEOTIDE SEQUENCE</scope>
    <source>
        <strain evidence="1">ATCC 28755</strain>
    </source>
</reference>
<protein>
    <submittedName>
        <fullName evidence="1">Gti1/Pac2 family-domain-containing protein</fullName>
    </submittedName>
</protein>
<accession>A0ACB8A0M7</accession>
<organism evidence="1 2">
    <name type="scientific">Hygrophoropsis aurantiaca</name>
    <dbReference type="NCBI Taxonomy" id="72124"/>
    <lineage>
        <taxon>Eukaryota</taxon>
        <taxon>Fungi</taxon>
        <taxon>Dikarya</taxon>
        <taxon>Basidiomycota</taxon>
        <taxon>Agaricomycotina</taxon>
        <taxon>Agaricomycetes</taxon>
        <taxon>Agaricomycetidae</taxon>
        <taxon>Boletales</taxon>
        <taxon>Coniophorineae</taxon>
        <taxon>Hygrophoropsidaceae</taxon>
        <taxon>Hygrophoropsis</taxon>
    </lineage>
</organism>
<comment type="caution">
    <text evidence="1">The sequence shown here is derived from an EMBL/GenBank/DDBJ whole genome shotgun (WGS) entry which is preliminary data.</text>
</comment>
<dbReference type="EMBL" id="MU267989">
    <property type="protein sequence ID" value="KAH7906671.1"/>
    <property type="molecule type" value="Genomic_DNA"/>
</dbReference>
<evidence type="ECO:0000313" key="2">
    <source>
        <dbReference type="Proteomes" id="UP000790377"/>
    </source>
</evidence>
<sequence length="453" mass="49317">MSANQQISASGSGGNQSPSATWTEPPWSGWIETTGDALLILEAARRGLIPRVTRRLVDSERKMITSGSVFVFDEDESGIKRWTDGFFWSPSRILGNFLLYRETDKRGAGHRGVRSDPASDLNEHSQYNVDGVRLEGQTLSRPKGDSSSLGVDRHRERVLVGSLTNSYKFKSDGLMKKTFSLTIGGVSQHLISYYKVEDVEQGRLRSPSSLPELASLDISPEYLDKTHFRNPPKVEIGVDGVPRYRGEADDIDTAPSLLSAPLSSGLPLLTDGRVSEGKRGARYAPYGSAGGKRSRKGKGIQRDSASPTEQHPPLPSPSTSTGSHPPPPPPPGYADPASMSSMPSHAHAHYPPYHVPNYYGVPGYPVAPPPVYSAPPYSNPSPTTPHQTSPTPPQPYAYSSYSTPPSASEPPQQGMVPQQPPHQQQGFFPYYPPPPPHAPYDQSPLWNSCYARP</sequence>
<gene>
    <name evidence="1" type="ORF">BJ138DRAFT_607923</name>
</gene>